<evidence type="ECO:0000313" key="2">
    <source>
        <dbReference type="Proteomes" id="UP000008956"/>
    </source>
</evidence>
<dbReference type="HOGENOM" id="CLU_3316485_0_0_9"/>
<proteinExistence type="predicted"/>
<reference evidence="1 2" key="2">
    <citation type="submission" date="2010-03" db="EMBL/GenBank/DDBJ databases">
        <authorList>
            <person name="Pajon A."/>
        </authorList>
    </citation>
    <scope>NUCLEOTIDE SEQUENCE [LARGE SCALE GENOMIC DNA]</scope>
    <source>
        <strain evidence="1 2">L2-14</strain>
    </source>
</reference>
<dbReference type="EMBL" id="FP929055">
    <property type="protein sequence ID" value="CBL25898.1"/>
    <property type="molecule type" value="Genomic_DNA"/>
</dbReference>
<dbReference type="Proteomes" id="UP000008956">
    <property type="component" value="Chromosome"/>
</dbReference>
<dbReference type="AlphaFoldDB" id="D4M3T6"/>
<gene>
    <name evidence="1" type="ORF">RTO_12610</name>
</gene>
<organism evidence="1 2">
    <name type="scientific">[Ruminococcus] torques L2-14</name>
    <dbReference type="NCBI Taxonomy" id="657313"/>
    <lineage>
        <taxon>Bacteria</taxon>
        <taxon>Bacillati</taxon>
        <taxon>Bacillota</taxon>
        <taxon>Clostridia</taxon>
        <taxon>Lachnospirales</taxon>
        <taxon>Lachnospiraceae</taxon>
        <taxon>Mediterraneibacter</taxon>
    </lineage>
</organism>
<dbReference type="PATRIC" id="fig|657313.3.peg.1049"/>
<evidence type="ECO:0000313" key="1">
    <source>
        <dbReference type="EMBL" id="CBL25898.1"/>
    </source>
</evidence>
<protein>
    <submittedName>
        <fullName evidence="1">Uncharacterized protein</fullName>
    </submittedName>
</protein>
<sequence length="39" mass="4952">MKKTWMLLYEQYTDDKLSREDFLLKRRSTMKKQPDWRKG</sequence>
<name>D4M3T6_9FIRM</name>
<dbReference type="KEGG" id="rto:RTO_12610"/>
<reference evidence="1 2" key="1">
    <citation type="submission" date="2010-03" db="EMBL/GenBank/DDBJ databases">
        <title>The genome sequence of Ruminococcus torques L2-14.</title>
        <authorList>
            <consortium name="metaHIT consortium -- http://www.metahit.eu/"/>
            <person name="Pajon A."/>
            <person name="Turner K."/>
            <person name="Parkhill J."/>
            <person name="Duncan S."/>
            <person name="Flint H."/>
        </authorList>
    </citation>
    <scope>NUCLEOTIDE SEQUENCE [LARGE SCALE GENOMIC DNA]</scope>
    <source>
        <strain evidence="1 2">L2-14</strain>
    </source>
</reference>
<accession>D4M3T6</accession>